<dbReference type="PANTHER" id="PTHR43101:SF1">
    <property type="entry name" value="BETA-FRUCTOSIDASE"/>
    <property type="match status" value="1"/>
</dbReference>
<name>A0A520RX84_9GAMM</name>
<dbReference type="Pfam" id="PF00251">
    <property type="entry name" value="Glyco_hydro_32N"/>
    <property type="match status" value="1"/>
</dbReference>
<evidence type="ECO:0000256" key="3">
    <source>
        <dbReference type="ARBA" id="ARBA00022801"/>
    </source>
</evidence>
<comment type="similarity">
    <text evidence="1 5">Belongs to the glycosyl hydrolase 32 family.</text>
</comment>
<dbReference type="CDD" id="cd08996">
    <property type="entry name" value="GH32_FFase"/>
    <property type="match status" value="1"/>
</dbReference>
<protein>
    <recommendedName>
        <fullName evidence="2">beta-fructofuranosidase</fullName>
        <ecNumber evidence="2">3.2.1.26</ecNumber>
    </recommendedName>
</protein>
<dbReference type="SUPFAM" id="SSF54427">
    <property type="entry name" value="NTF2-like"/>
    <property type="match status" value="1"/>
</dbReference>
<keyword evidence="3 5" id="KW-0378">Hydrolase</keyword>
<evidence type="ECO:0000259" key="6">
    <source>
        <dbReference type="Pfam" id="PF00251"/>
    </source>
</evidence>
<evidence type="ECO:0000313" key="8">
    <source>
        <dbReference type="EMBL" id="RZO74818.1"/>
    </source>
</evidence>
<dbReference type="EMBL" id="SHAG01000060">
    <property type="protein sequence ID" value="RZO74818.1"/>
    <property type="molecule type" value="Genomic_DNA"/>
</dbReference>
<accession>A0A520RX84</accession>
<dbReference type="Proteomes" id="UP000316199">
    <property type="component" value="Unassembled WGS sequence"/>
</dbReference>
<dbReference type="Gene3D" id="2.115.10.20">
    <property type="entry name" value="Glycosyl hydrolase domain, family 43"/>
    <property type="match status" value="1"/>
</dbReference>
<dbReference type="AlphaFoldDB" id="A0A520RX84"/>
<dbReference type="GO" id="GO:0004564">
    <property type="term" value="F:beta-fructofuranosidase activity"/>
    <property type="evidence" value="ECO:0007669"/>
    <property type="project" value="UniProtKB-EC"/>
</dbReference>
<dbReference type="SUPFAM" id="SSF75005">
    <property type="entry name" value="Arabinanase/levansucrase/invertase"/>
    <property type="match status" value="1"/>
</dbReference>
<dbReference type="InterPro" id="IPR001362">
    <property type="entry name" value="Glyco_hydro_32"/>
</dbReference>
<reference evidence="8 9" key="1">
    <citation type="submission" date="2019-02" db="EMBL/GenBank/DDBJ databases">
        <title>Prokaryotic population dynamics and viral predation in marine succession experiment using metagenomics: the confinement effect.</title>
        <authorList>
            <person name="Haro-Moreno J.M."/>
            <person name="Rodriguez-Valera F."/>
            <person name="Lopez-Perez M."/>
        </authorList>
    </citation>
    <scope>NUCLEOTIDE SEQUENCE [LARGE SCALE GENOMIC DNA]</scope>
    <source>
        <strain evidence="8">MED-G157</strain>
    </source>
</reference>
<dbReference type="PANTHER" id="PTHR43101">
    <property type="entry name" value="BETA-FRUCTOSIDASE"/>
    <property type="match status" value="1"/>
</dbReference>
<dbReference type="Gene3D" id="2.60.120.560">
    <property type="entry name" value="Exo-inulinase, domain 1"/>
    <property type="match status" value="1"/>
</dbReference>
<evidence type="ECO:0000256" key="4">
    <source>
        <dbReference type="ARBA" id="ARBA00023295"/>
    </source>
</evidence>
<dbReference type="SMART" id="SM00640">
    <property type="entry name" value="Glyco_32"/>
    <property type="match status" value="1"/>
</dbReference>
<dbReference type="InterPro" id="IPR013148">
    <property type="entry name" value="Glyco_hydro_32_N"/>
</dbReference>
<proteinExistence type="inferred from homology"/>
<dbReference type="InterPro" id="IPR023296">
    <property type="entry name" value="Glyco_hydro_beta-prop_sf"/>
</dbReference>
<dbReference type="SUPFAM" id="SSF49899">
    <property type="entry name" value="Concanavalin A-like lectins/glucanases"/>
    <property type="match status" value="1"/>
</dbReference>
<dbReference type="EC" id="3.2.1.26" evidence="2"/>
<evidence type="ECO:0000313" key="9">
    <source>
        <dbReference type="Proteomes" id="UP000316199"/>
    </source>
</evidence>
<sequence length="605" mass="69451">MDVKSEEAEILEIMRTHSDAMKKGDFPVLLDLYSKDWRDYHGATKDSLKHRFEKTGDKEKDLSLSGNVQDIDISTAHLKIKDDKAIFTPVIHSSSGGSISYAHTLRKEADGVWRLVYTKGIDWETFPLDDEGRMDKAAIAQSALATRRFREQVMSDPHRPGYHIVSPEGFGAPFDPNGAIYWKGRYHLFYIFQDQRFGKKLDHWGHLSSTDLFHWRHHPTTLLVGMYSGNCFINKDGIPTICYHQVDKGNAMAIALDDDLNEWKKLEVITPETKEGDAYHDEYRSWDPFGWLEDDTYYAIFGGKNPGIAKSQTLKGGWHYTGDLFAHGVEGIALDEDLSCADLFKLDNRDILMGISHKIGCRYYIGEWKDEQFYPQSHAQMSWKDNSFFAPESLVDDKGRRIMWAWLMDVVHWRQGWERGWTGTMSLPRVLSISDNGMMLIDIPEEIEALRYRPFSRNNLKIEANKELTIEGIRSNSIELSIEMESEEAREYGVKVCMSPDGKEKTIISYDPLRKVIRIDASQSGAREEPKNVEEGPFSLDKNEPLKLRVFVDKSVVEVFVNRRQALMRFIYPSSNSLGISLFSEGSPTKVNRFNSWHISPSNPF</sequence>
<feature type="domain" description="Glycosyl hydrolase family 32 N-terminal" evidence="6">
    <location>
        <begin position="175"/>
        <end position="441"/>
    </location>
</feature>
<keyword evidence="4 5" id="KW-0326">Glycosidase</keyword>
<comment type="caution">
    <text evidence="8">The sequence shown here is derived from an EMBL/GenBank/DDBJ whole genome shotgun (WGS) entry which is preliminary data.</text>
</comment>
<dbReference type="Pfam" id="PF08244">
    <property type="entry name" value="Glyco_hydro_32C"/>
    <property type="match status" value="1"/>
</dbReference>
<dbReference type="GO" id="GO:0005975">
    <property type="term" value="P:carbohydrate metabolic process"/>
    <property type="evidence" value="ECO:0007669"/>
    <property type="project" value="InterPro"/>
</dbReference>
<evidence type="ECO:0000259" key="7">
    <source>
        <dbReference type="Pfam" id="PF08244"/>
    </source>
</evidence>
<dbReference type="InterPro" id="IPR032710">
    <property type="entry name" value="NTF2-like_dom_sf"/>
</dbReference>
<organism evidence="8 9">
    <name type="scientific">OM182 bacterium</name>
    <dbReference type="NCBI Taxonomy" id="2510334"/>
    <lineage>
        <taxon>Bacteria</taxon>
        <taxon>Pseudomonadati</taxon>
        <taxon>Pseudomonadota</taxon>
        <taxon>Gammaproteobacteria</taxon>
        <taxon>OMG group</taxon>
        <taxon>OM182 clade</taxon>
    </lineage>
</organism>
<feature type="domain" description="Glycosyl hydrolase family 32 C-terminal" evidence="7">
    <location>
        <begin position="446"/>
        <end position="598"/>
    </location>
</feature>
<dbReference type="InterPro" id="IPR051214">
    <property type="entry name" value="GH32_Enzymes"/>
</dbReference>
<dbReference type="InterPro" id="IPR013189">
    <property type="entry name" value="Glyco_hydro_32_C"/>
</dbReference>
<evidence type="ECO:0000256" key="1">
    <source>
        <dbReference type="ARBA" id="ARBA00009902"/>
    </source>
</evidence>
<evidence type="ECO:0000256" key="2">
    <source>
        <dbReference type="ARBA" id="ARBA00012758"/>
    </source>
</evidence>
<dbReference type="InterPro" id="IPR013320">
    <property type="entry name" value="ConA-like_dom_sf"/>
</dbReference>
<evidence type="ECO:0000256" key="5">
    <source>
        <dbReference type="RuleBase" id="RU362110"/>
    </source>
</evidence>
<gene>
    <name evidence="8" type="ORF">EVA68_08375</name>
</gene>